<dbReference type="EMBL" id="LSRX01000615">
    <property type="protein sequence ID" value="OLP92589.1"/>
    <property type="molecule type" value="Genomic_DNA"/>
</dbReference>
<evidence type="ECO:0000256" key="2">
    <source>
        <dbReference type="ARBA" id="ARBA00022670"/>
    </source>
</evidence>
<gene>
    <name evidence="7" type="primary">DEGP10</name>
    <name evidence="7" type="ORF">AK812_SmicGene25594</name>
</gene>
<dbReference type="Pfam" id="PF13365">
    <property type="entry name" value="Trypsin_2"/>
    <property type="match status" value="1"/>
</dbReference>
<proteinExistence type="inferred from homology"/>
<feature type="region of interest" description="Disordered" evidence="5">
    <location>
        <begin position="1071"/>
        <end position="1094"/>
    </location>
</feature>
<dbReference type="Gene3D" id="3.20.190.20">
    <property type="match status" value="1"/>
</dbReference>
<dbReference type="InterPro" id="IPR036034">
    <property type="entry name" value="PDZ_sf"/>
</dbReference>
<dbReference type="PRINTS" id="PR00834">
    <property type="entry name" value="PROTEASES2C"/>
</dbReference>
<dbReference type="GO" id="GO:0004252">
    <property type="term" value="F:serine-type endopeptidase activity"/>
    <property type="evidence" value="ECO:0007669"/>
    <property type="project" value="InterPro"/>
</dbReference>
<keyword evidence="3" id="KW-0378">Hydrolase</keyword>
<dbReference type="Gene3D" id="2.30.42.10">
    <property type="match status" value="1"/>
</dbReference>
<feature type="region of interest" description="Disordered" evidence="5">
    <location>
        <begin position="831"/>
        <end position="855"/>
    </location>
</feature>
<dbReference type="Gene3D" id="2.40.10.120">
    <property type="match status" value="1"/>
</dbReference>
<dbReference type="InterPro" id="IPR009003">
    <property type="entry name" value="Peptidase_S1_PA"/>
</dbReference>
<evidence type="ECO:0000256" key="4">
    <source>
        <dbReference type="ARBA" id="ARBA00022825"/>
    </source>
</evidence>
<accession>A0A1Q9DBR9</accession>
<evidence type="ECO:0000259" key="6">
    <source>
        <dbReference type="Pfam" id="PF17815"/>
    </source>
</evidence>
<dbReference type="PANTHER" id="PTHR45980">
    <property type="match status" value="1"/>
</dbReference>
<reference evidence="7 8" key="1">
    <citation type="submission" date="2016-02" db="EMBL/GenBank/DDBJ databases">
        <title>Genome analysis of coral dinoflagellate symbionts highlights evolutionary adaptations to a symbiotic lifestyle.</title>
        <authorList>
            <person name="Aranda M."/>
            <person name="Li Y."/>
            <person name="Liew Y.J."/>
            <person name="Baumgarten S."/>
            <person name="Simakov O."/>
            <person name="Wilson M."/>
            <person name="Piel J."/>
            <person name="Ashoor H."/>
            <person name="Bougouffa S."/>
            <person name="Bajic V.B."/>
            <person name="Ryu T."/>
            <person name="Ravasi T."/>
            <person name="Bayer T."/>
            <person name="Micklem G."/>
            <person name="Kim H."/>
            <person name="Bhak J."/>
            <person name="Lajeunesse T.C."/>
            <person name="Voolstra C.R."/>
        </authorList>
    </citation>
    <scope>NUCLEOTIDE SEQUENCE [LARGE SCALE GENOMIC DNA]</scope>
    <source>
        <strain evidence="7 8">CCMP2467</strain>
    </source>
</reference>
<keyword evidence="2 7" id="KW-0645">Protease</keyword>
<dbReference type="Pfam" id="PF17815">
    <property type="entry name" value="PDZ_3"/>
    <property type="match status" value="1"/>
</dbReference>
<feature type="domain" description="Protease Do-like PDZ" evidence="6">
    <location>
        <begin position="729"/>
        <end position="829"/>
    </location>
</feature>
<evidence type="ECO:0000313" key="7">
    <source>
        <dbReference type="EMBL" id="OLP92589.1"/>
    </source>
</evidence>
<evidence type="ECO:0000256" key="1">
    <source>
        <dbReference type="ARBA" id="ARBA00010541"/>
    </source>
</evidence>
<keyword evidence="8" id="KW-1185">Reference proteome</keyword>
<sequence length="1159" mass="127291">MAMTPDPGGEAPLARIPSPTASSAAMIPSPLHWRTVCLLEVVSIQWIPLCPWTRTQQVGKRLGLNLTDFWTLSRKHLVHKSNERESERRLETSANAVSRLINYLLPQPCPCAVVVSSAWLYNTWMQSLDQIAYTRSAYEHIWHALFLEEKILQESLVRCNFNAAHGWPVRAALQLYNQAGKKVKQRIADIDAFYTGWGSQVTITDDQHLQALADASAIFGHLKLEWWPCRGTLIALLRHGRRSGLLSKGKVDAVDHDIDLMVALPSPQHWPQIRASIRRMLLERGWETCIGGHSTEKRTALARANAHEDMLMCTKGNPRVDLDIATYITEGSVLFAQKYCLPQNSWLSEGLTPEDVNILRARAAELDREGYMSMLSAMVPVRRHTSTSGNILGKHLILADHDAAPTSLFEVQHMIDLSVDQSELQPGTDQHDRSWWAANQNQTVPSTRSFSFTGGILARSAVEHSAMVRTYGPDVDLALVEIEDSVAEDFWATVADAPRVELAESLPALQETVRALGFPTGGRTLCITEGVVSRVDSIELTPPADTTLVIQIDAAINPGNSGGPVFDSRGYVAGVAFCKDVRSSTDNIGYVIPAEVVRTFLDRCGKARECYTLSPSVPYRWHKLENQSLRAAHKVPHEISGVLLTSVAPFLEGALKVSDVLMKIDGRTISDDGQIELRGHELIQHRYLLRNKGIGDKTTFTVFRDGEKVECPPVELKDLPPVCPRWPDVDYLPEYVILGALALVPLAQGHHWYKECPAELKATIDRWNKRWPGDRDGRDQLVLLVTVFAHELTFGYHRGWRVVESYNGTRITSLRHVRDLWHETREQVTETLSAASAEAAEESPSSPISPSPTKAKTSLDVIGNSTADLMVFANTADVVDALHRLLARSRALVRNQRLLLEALEEAVLWLPVPPAAPVLNGPTLDVEVWANVARLAGHADGAPPASTTVPVPRPAHAVLLQPGLPSNLSAIRGALPGLPDRVTAGLRRRLWRRHVAEQHVLAEGSAPSATASSEPLFLVQTDENAAVPVPANHPPLRRVPRGQEVHQRRRLQQPRRVGLFLSNGLLESVSSEARPGSSDGVTLPSSGVVTGSSTDGALPSATDLCICGAKGSSGIFIRLGLQNDDDIVLDAAAAMEAEAGVLRTHAIERASWIKGDEKK</sequence>
<dbReference type="Proteomes" id="UP000186817">
    <property type="component" value="Unassembled WGS sequence"/>
</dbReference>
<evidence type="ECO:0000313" key="8">
    <source>
        <dbReference type="Proteomes" id="UP000186817"/>
    </source>
</evidence>
<dbReference type="OrthoDB" id="444204at2759"/>
<dbReference type="AlphaFoldDB" id="A0A1Q9DBR9"/>
<dbReference type="InterPro" id="IPR046449">
    <property type="entry name" value="DEGP_PDZ_sf"/>
</dbReference>
<keyword evidence="4" id="KW-0720">Serine protease</keyword>
<organism evidence="7 8">
    <name type="scientific">Symbiodinium microadriaticum</name>
    <name type="common">Dinoflagellate</name>
    <name type="synonym">Zooxanthella microadriatica</name>
    <dbReference type="NCBI Taxonomy" id="2951"/>
    <lineage>
        <taxon>Eukaryota</taxon>
        <taxon>Sar</taxon>
        <taxon>Alveolata</taxon>
        <taxon>Dinophyceae</taxon>
        <taxon>Suessiales</taxon>
        <taxon>Symbiodiniaceae</taxon>
        <taxon>Symbiodinium</taxon>
    </lineage>
</organism>
<feature type="region of interest" description="Disordered" evidence="5">
    <location>
        <begin position="1027"/>
        <end position="1051"/>
    </location>
</feature>
<dbReference type="InterPro" id="IPR001940">
    <property type="entry name" value="Peptidase_S1C"/>
</dbReference>
<feature type="compositionally biased region" description="Low complexity" evidence="5">
    <location>
        <begin position="1080"/>
        <end position="1094"/>
    </location>
</feature>
<evidence type="ECO:0000256" key="5">
    <source>
        <dbReference type="SAM" id="MobiDB-lite"/>
    </source>
</evidence>
<comment type="similarity">
    <text evidence="1">Belongs to the peptidase S1C family.</text>
</comment>
<protein>
    <submittedName>
        <fullName evidence="7">Protease Do-like 10, mitochondrial</fullName>
    </submittedName>
</protein>
<evidence type="ECO:0000256" key="3">
    <source>
        <dbReference type="ARBA" id="ARBA00022801"/>
    </source>
</evidence>
<comment type="caution">
    <text evidence="7">The sequence shown here is derived from an EMBL/GenBank/DDBJ whole genome shotgun (WGS) entry which is preliminary data.</text>
</comment>
<name>A0A1Q9DBR9_SYMMI</name>
<dbReference type="PANTHER" id="PTHR45980:SF18">
    <property type="entry name" value="PROTEASE DO-LIKE 9"/>
    <property type="match status" value="1"/>
</dbReference>
<dbReference type="SUPFAM" id="SSF50494">
    <property type="entry name" value="Trypsin-like serine proteases"/>
    <property type="match status" value="1"/>
</dbReference>
<dbReference type="InterPro" id="IPR041517">
    <property type="entry name" value="DEGP_PDZ"/>
</dbReference>
<dbReference type="GO" id="GO:0006508">
    <property type="term" value="P:proteolysis"/>
    <property type="evidence" value="ECO:0007669"/>
    <property type="project" value="UniProtKB-KW"/>
</dbReference>